<evidence type="ECO:0000313" key="6">
    <source>
        <dbReference type="Proteomes" id="UP000322899"/>
    </source>
</evidence>
<feature type="compositionally biased region" description="Acidic residues" evidence="1">
    <location>
        <begin position="363"/>
        <end position="380"/>
    </location>
</feature>
<comment type="caution">
    <text evidence="4">The sequence shown here is derived from an EMBL/GenBank/DDBJ whole genome shotgun (WGS) entry which is preliminary data.</text>
</comment>
<dbReference type="Proteomes" id="UP000323011">
    <property type="component" value="Unassembled WGS sequence"/>
</dbReference>
<feature type="compositionally biased region" description="Basic and acidic residues" evidence="1">
    <location>
        <begin position="407"/>
        <end position="422"/>
    </location>
</feature>
<dbReference type="Proteomes" id="UP000324907">
    <property type="component" value="Unassembled WGS sequence"/>
</dbReference>
<evidence type="ECO:0000313" key="9">
    <source>
        <dbReference type="Proteomes" id="UP000325113"/>
    </source>
</evidence>
<evidence type="ECO:0000256" key="1">
    <source>
        <dbReference type="SAM" id="MobiDB-lite"/>
    </source>
</evidence>
<sequence>MASSSSAAAEAAAAQSAPSIGQVLSSYKLTKATAPGKLIIGRFDRFDTVVSERLPDGKRVTKRLKKLRPDLDQCPNGLAMADSTNHDKTPVILLGHTTDVTKPAADRPLGAEVYEGEEEKMPARHLLLRRVVENGAARFEVSVVNGWHSFAKATTVAAPVDDDPDAAEKAFEQHQANASRRRSRLAEAYARLAERQGTELADLEGDAERALLDAEATGEGGVSRTLARDGAARGVVQLGGLCVREKFTRVQVDEDERFDDSYRASFQADVDRKLGKQKRRLGYSGIHGADRAVAHDGMDHVDDDDAELRGDMSAAQQAEEAIFTQFDDDDDLGAEAALLQLNEGTGAADEGGAEVVESAFVGGDDDEDDGVAGDDDDAADEGVQASSKMGLLAAAASSAPTAVGKQRRLEMQRRAEASRQAREAATSAEDAASGSSSSGRTAQKRPREEGGADGSADPGTQSKRKKKSLSDRVERHARKLFIDRAGKVTAKLLEKFFAKLAAQLGEEARRRAPEIVGRLASRRMEGGSVVWKLNDNEWRQG</sequence>
<dbReference type="AlphaFoldDB" id="A0A5A8DZY5"/>
<keyword evidence="7" id="KW-1185">Reference proteome</keyword>
<feature type="region of interest" description="Disordered" evidence="1">
    <location>
        <begin position="395"/>
        <end position="474"/>
    </location>
</feature>
<accession>A0A5A8DZY5</accession>
<dbReference type="EMBL" id="VLTO01000009">
    <property type="protein sequence ID" value="KAA0176293.1"/>
    <property type="molecule type" value="Genomic_DNA"/>
</dbReference>
<dbReference type="Proteomes" id="UP000325113">
    <property type="component" value="Unassembled WGS sequence"/>
</dbReference>
<evidence type="ECO:0000313" key="4">
    <source>
        <dbReference type="EMBL" id="KAA0169370.1"/>
    </source>
</evidence>
<evidence type="ECO:0000313" key="3">
    <source>
        <dbReference type="EMBL" id="KAA0168127.1"/>
    </source>
</evidence>
<dbReference type="EMBL" id="VLTM01000003">
    <property type="protein sequence ID" value="KAA0168127.1"/>
    <property type="molecule type" value="Genomic_DNA"/>
</dbReference>
<name>A0A5A8DZY5_CAFRO</name>
<protein>
    <submittedName>
        <fullName evidence="4">Uncharacterized protein</fullName>
    </submittedName>
</protein>
<evidence type="ECO:0000313" key="8">
    <source>
        <dbReference type="Proteomes" id="UP000324907"/>
    </source>
</evidence>
<gene>
    <name evidence="5" type="ORF">FNF27_02349</name>
    <name evidence="4" type="ORF">FNF28_02151</name>
    <name evidence="2" type="ORF">FNF29_06962</name>
    <name evidence="3" type="ORF">FNF31_00625</name>
</gene>
<proteinExistence type="predicted"/>
<dbReference type="EMBL" id="VLTN01000058">
    <property type="protein sequence ID" value="KAA0148018.1"/>
    <property type="molecule type" value="Genomic_DNA"/>
</dbReference>
<feature type="region of interest" description="Disordered" evidence="1">
    <location>
        <begin position="361"/>
        <end position="382"/>
    </location>
</feature>
<dbReference type="EMBL" id="VLTL01000023">
    <property type="protein sequence ID" value="KAA0169370.1"/>
    <property type="molecule type" value="Genomic_DNA"/>
</dbReference>
<reference evidence="6 7" key="1">
    <citation type="submission" date="2019-07" db="EMBL/GenBank/DDBJ databases">
        <title>Genomes of Cafeteria roenbergensis.</title>
        <authorList>
            <person name="Fischer M.G."/>
            <person name="Hackl T."/>
            <person name="Roman M."/>
        </authorList>
    </citation>
    <scope>NUCLEOTIDE SEQUENCE [LARGE SCALE GENOMIC DNA]</scope>
    <source>
        <strain evidence="2 7">BVI</strain>
        <strain evidence="3 9">Cflag</strain>
        <strain evidence="5 6">E4-10P</strain>
        <strain evidence="4 8">RCC970-E3</strain>
    </source>
</reference>
<evidence type="ECO:0000313" key="2">
    <source>
        <dbReference type="EMBL" id="KAA0148018.1"/>
    </source>
</evidence>
<organism evidence="4 8">
    <name type="scientific">Cafeteria roenbergensis</name>
    <name type="common">Marine flagellate</name>
    <dbReference type="NCBI Taxonomy" id="33653"/>
    <lineage>
        <taxon>Eukaryota</taxon>
        <taxon>Sar</taxon>
        <taxon>Stramenopiles</taxon>
        <taxon>Bigyra</taxon>
        <taxon>Opalozoa</taxon>
        <taxon>Bicosoecida</taxon>
        <taxon>Cafeteriaceae</taxon>
        <taxon>Cafeteria</taxon>
    </lineage>
</organism>
<evidence type="ECO:0000313" key="7">
    <source>
        <dbReference type="Proteomes" id="UP000323011"/>
    </source>
</evidence>
<evidence type="ECO:0000313" key="5">
    <source>
        <dbReference type="EMBL" id="KAA0176293.1"/>
    </source>
</evidence>
<feature type="compositionally biased region" description="Low complexity" evidence="1">
    <location>
        <begin position="423"/>
        <end position="441"/>
    </location>
</feature>
<dbReference type="Proteomes" id="UP000322899">
    <property type="component" value="Unassembled WGS sequence"/>
</dbReference>